<sequence>MLGKNKIDSGVYGGKYMRFSNCESFAAQAKKNVNYEFRSDAAFNKIFGAAAAMEQKTYNPTATLTPTDLSRAERSSDHYEATKITFFSNSLEFEIRSKLTRDRHYHLHRNIGSCLVNQLIPSSLVNGCGACYKCGKVISSVFESEAFLLQLLKKRGLDSVRLLRFRVMSVLALLRHPRHLIEHIPNLSTEQSDGIMVLRISPLESLMLHRCRTGAISLQSRHDSHRSFQQFCSLFRCNVTSLMPPDRTILHCTTSTVRPSTYVYALRNLKPSHTIKGLLTCTLGVRTQLESVSNLRTVVDSRISDSTNSRPLTKQTDIFSINKVSNISRHYERYHKSEYGHIHGNERCDLLQNDNNALSESAMRISYKICHEIAKELKTFNEVAMTAIDPSSSFVPIPLQRDVIVVYWSGEIRNTLFDVESTAGRQRTWTPCYVVIRC</sequence>
<evidence type="ECO:0000313" key="2">
    <source>
        <dbReference type="Proteomes" id="UP001148838"/>
    </source>
</evidence>
<evidence type="ECO:0000313" key="1">
    <source>
        <dbReference type="EMBL" id="KAJ4428567.1"/>
    </source>
</evidence>
<proteinExistence type="predicted"/>
<reference evidence="1 2" key="1">
    <citation type="journal article" date="2022" name="Allergy">
        <title>Genome assembly and annotation of Periplaneta americana reveal a comprehensive cockroach allergen profile.</title>
        <authorList>
            <person name="Wang L."/>
            <person name="Xiong Q."/>
            <person name="Saelim N."/>
            <person name="Wang L."/>
            <person name="Nong W."/>
            <person name="Wan A.T."/>
            <person name="Shi M."/>
            <person name="Liu X."/>
            <person name="Cao Q."/>
            <person name="Hui J.H.L."/>
            <person name="Sookrung N."/>
            <person name="Leung T.F."/>
            <person name="Tungtrongchitr A."/>
            <person name="Tsui S.K.W."/>
        </authorList>
    </citation>
    <scope>NUCLEOTIDE SEQUENCE [LARGE SCALE GENOMIC DNA]</scope>
    <source>
        <strain evidence="1">PWHHKU_190912</strain>
    </source>
</reference>
<gene>
    <name evidence="1" type="ORF">ANN_24611</name>
</gene>
<name>A0ABQ8S3U8_PERAM</name>
<keyword evidence="2" id="KW-1185">Reference proteome</keyword>
<dbReference type="EMBL" id="JAJSOF020000037">
    <property type="protein sequence ID" value="KAJ4428567.1"/>
    <property type="molecule type" value="Genomic_DNA"/>
</dbReference>
<organism evidence="1 2">
    <name type="scientific">Periplaneta americana</name>
    <name type="common">American cockroach</name>
    <name type="synonym">Blatta americana</name>
    <dbReference type="NCBI Taxonomy" id="6978"/>
    <lineage>
        <taxon>Eukaryota</taxon>
        <taxon>Metazoa</taxon>
        <taxon>Ecdysozoa</taxon>
        <taxon>Arthropoda</taxon>
        <taxon>Hexapoda</taxon>
        <taxon>Insecta</taxon>
        <taxon>Pterygota</taxon>
        <taxon>Neoptera</taxon>
        <taxon>Polyneoptera</taxon>
        <taxon>Dictyoptera</taxon>
        <taxon>Blattodea</taxon>
        <taxon>Blattoidea</taxon>
        <taxon>Blattidae</taxon>
        <taxon>Blattinae</taxon>
        <taxon>Periplaneta</taxon>
    </lineage>
</organism>
<dbReference type="Proteomes" id="UP001148838">
    <property type="component" value="Unassembled WGS sequence"/>
</dbReference>
<accession>A0ABQ8S3U8</accession>
<comment type="caution">
    <text evidence="1">The sequence shown here is derived from an EMBL/GenBank/DDBJ whole genome shotgun (WGS) entry which is preliminary data.</text>
</comment>
<protein>
    <submittedName>
        <fullName evidence="1">Uncharacterized protein</fullName>
    </submittedName>
</protein>